<evidence type="ECO:0000313" key="1">
    <source>
        <dbReference type="EMBL" id="KAF6280919.1"/>
    </source>
</evidence>
<evidence type="ECO:0000313" key="2">
    <source>
        <dbReference type="Proteomes" id="UP000585614"/>
    </source>
</evidence>
<accession>A0A7J7RXR2</accession>
<reference evidence="1 2" key="1">
    <citation type="journal article" date="2020" name="Nature">
        <title>Six reference-quality genomes reveal evolution of bat adaptations.</title>
        <authorList>
            <person name="Jebb D."/>
            <person name="Huang Z."/>
            <person name="Pippel M."/>
            <person name="Hughes G.M."/>
            <person name="Lavrichenko K."/>
            <person name="Devanna P."/>
            <person name="Winkler S."/>
            <person name="Jermiin L.S."/>
            <person name="Skirmuntt E.C."/>
            <person name="Katzourakis A."/>
            <person name="Burkitt-Gray L."/>
            <person name="Ray D.A."/>
            <person name="Sullivan K.A.M."/>
            <person name="Roscito J.G."/>
            <person name="Kirilenko B.M."/>
            <person name="Davalos L.M."/>
            <person name="Corthals A.P."/>
            <person name="Power M.L."/>
            <person name="Jones G."/>
            <person name="Ransome R.D."/>
            <person name="Dechmann D.K.N."/>
            <person name="Locatelli A.G."/>
            <person name="Puechmaille S.J."/>
            <person name="Fedrigo O."/>
            <person name="Jarvis E.D."/>
            <person name="Hiller M."/>
            <person name="Vernes S.C."/>
            <person name="Myers E.W."/>
            <person name="Teeling E.C."/>
        </authorList>
    </citation>
    <scope>NUCLEOTIDE SEQUENCE [LARGE SCALE GENOMIC DNA]</scope>
    <source>
        <strain evidence="1">MRhiFer1</strain>
        <tissue evidence="1">Lung</tissue>
    </source>
</reference>
<comment type="caution">
    <text evidence="1">The sequence shown here is derived from an EMBL/GenBank/DDBJ whole genome shotgun (WGS) entry which is preliminary data.</text>
</comment>
<gene>
    <name evidence="1" type="ORF">mRhiFer1_009298</name>
</gene>
<name>A0A7J7RXR2_RHIFE</name>
<sequence length="181" mass="20172">MFSLNPRSLQAVSDLGCVWGQGPWRNGCSVASRPLLFAKTPVLFSGRTVLLLKLPRPHAYWNPWWLFSHSLQCQTRITTSNGHFGSQWSLTCSQLLRGVPSFLQFPPFAFHLRQGCVCNGGMGESRTRSFCWSQVFCAILCSPLPTHSHTHRAWAPGTTQACLRPGPLVPGRLEHVCCLSH</sequence>
<dbReference type="AlphaFoldDB" id="A0A7J7RXR2"/>
<proteinExistence type="predicted"/>
<protein>
    <submittedName>
        <fullName evidence="1">Uncharacterized protein</fullName>
    </submittedName>
</protein>
<dbReference type="EMBL" id="JACAGC010000024">
    <property type="protein sequence ID" value="KAF6280919.1"/>
    <property type="molecule type" value="Genomic_DNA"/>
</dbReference>
<dbReference type="Proteomes" id="UP000585614">
    <property type="component" value="Unassembled WGS sequence"/>
</dbReference>
<organism evidence="1 2">
    <name type="scientific">Rhinolophus ferrumequinum</name>
    <name type="common">Greater horseshoe bat</name>
    <dbReference type="NCBI Taxonomy" id="59479"/>
    <lineage>
        <taxon>Eukaryota</taxon>
        <taxon>Metazoa</taxon>
        <taxon>Chordata</taxon>
        <taxon>Craniata</taxon>
        <taxon>Vertebrata</taxon>
        <taxon>Euteleostomi</taxon>
        <taxon>Mammalia</taxon>
        <taxon>Eutheria</taxon>
        <taxon>Laurasiatheria</taxon>
        <taxon>Chiroptera</taxon>
        <taxon>Yinpterochiroptera</taxon>
        <taxon>Rhinolophoidea</taxon>
        <taxon>Rhinolophidae</taxon>
        <taxon>Rhinolophinae</taxon>
        <taxon>Rhinolophus</taxon>
    </lineage>
</organism>